<evidence type="ECO:0000313" key="1">
    <source>
        <dbReference type="EMBL" id="MED6166531.1"/>
    </source>
</evidence>
<gene>
    <name evidence="1" type="ORF">PIB30_110252</name>
</gene>
<name>A0ABU6UYW4_9FABA</name>
<reference evidence="1 2" key="1">
    <citation type="journal article" date="2023" name="Plants (Basel)">
        <title>Bridging the Gap: Combining Genomics and Transcriptomics Approaches to Understand Stylosanthes scabra, an Orphan Legume from the Brazilian Caatinga.</title>
        <authorList>
            <person name="Ferreira-Neto J.R.C."/>
            <person name="da Silva M.D."/>
            <person name="Binneck E."/>
            <person name="de Melo N.F."/>
            <person name="da Silva R.H."/>
            <person name="de Melo A.L.T.M."/>
            <person name="Pandolfi V."/>
            <person name="Bustamante F.O."/>
            <person name="Brasileiro-Vidal A.C."/>
            <person name="Benko-Iseppon A.M."/>
        </authorList>
    </citation>
    <scope>NUCLEOTIDE SEQUENCE [LARGE SCALE GENOMIC DNA]</scope>
    <source>
        <tissue evidence="1">Leaves</tissue>
    </source>
</reference>
<dbReference type="EMBL" id="JASCZI010126960">
    <property type="protein sequence ID" value="MED6166531.1"/>
    <property type="molecule type" value="Genomic_DNA"/>
</dbReference>
<accession>A0ABU6UYW4</accession>
<feature type="non-terminal residue" evidence="1">
    <location>
        <position position="138"/>
    </location>
</feature>
<keyword evidence="2" id="KW-1185">Reference proteome</keyword>
<evidence type="ECO:0000313" key="2">
    <source>
        <dbReference type="Proteomes" id="UP001341840"/>
    </source>
</evidence>
<protein>
    <submittedName>
        <fullName evidence="1">Uncharacterized protein</fullName>
    </submittedName>
</protein>
<organism evidence="1 2">
    <name type="scientific">Stylosanthes scabra</name>
    <dbReference type="NCBI Taxonomy" id="79078"/>
    <lineage>
        <taxon>Eukaryota</taxon>
        <taxon>Viridiplantae</taxon>
        <taxon>Streptophyta</taxon>
        <taxon>Embryophyta</taxon>
        <taxon>Tracheophyta</taxon>
        <taxon>Spermatophyta</taxon>
        <taxon>Magnoliopsida</taxon>
        <taxon>eudicotyledons</taxon>
        <taxon>Gunneridae</taxon>
        <taxon>Pentapetalae</taxon>
        <taxon>rosids</taxon>
        <taxon>fabids</taxon>
        <taxon>Fabales</taxon>
        <taxon>Fabaceae</taxon>
        <taxon>Papilionoideae</taxon>
        <taxon>50 kb inversion clade</taxon>
        <taxon>dalbergioids sensu lato</taxon>
        <taxon>Dalbergieae</taxon>
        <taxon>Pterocarpus clade</taxon>
        <taxon>Stylosanthes</taxon>
    </lineage>
</organism>
<comment type="caution">
    <text evidence="1">The sequence shown here is derived from an EMBL/GenBank/DDBJ whole genome shotgun (WGS) entry which is preliminary data.</text>
</comment>
<feature type="non-terminal residue" evidence="1">
    <location>
        <position position="1"/>
    </location>
</feature>
<sequence length="138" mass="16122">SLWRSPDLITVTCGDRSDLIKVACGDHPILSRELVAIFPILSRKLVAIETRTYHSPSHLSLVWRLYPSYIKKYTKNRIFCYVRPAILITMYGISMSIDDYSVKKLRRKEIPLVKVAWNHGGVMEHTWEKESDMREHHP</sequence>
<proteinExistence type="predicted"/>
<dbReference type="Proteomes" id="UP001341840">
    <property type="component" value="Unassembled WGS sequence"/>
</dbReference>